<dbReference type="InterPro" id="IPR037493">
    <property type="entry name" value="ExoIII-like"/>
</dbReference>
<dbReference type="InterPro" id="IPR036691">
    <property type="entry name" value="Endo/exonu/phosph_ase_sf"/>
</dbReference>
<evidence type="ECO:0000313" key="2">
    <source>
        <dbReference type="EMBL" id="GAA4994361.1"/>
    </source>
</evidence>
<reference evidence="3" key="1">
    <citation type="journal article" date="2019" name="Int. J. Syst. Evol. Microbiol.">
        <title>The Global Catalogue of Microorganisms (GCM) 10K type strain sequencing project: providing services to taxonomists for standard genome sequencing and annotation.</title>
        <authorList>
            <consortium name="The Broad Institute Genomics Platform"/>
            <consortium name="The Broad Institute Genome Sequencing Center for Infectious Disease"/>
            <person name="Wu L."/>
            <person name="Ma J."/>
        </authorList>
    </citation>
    <scope>NUCLEOTIDE SEQUENCE [LARGE SCALE GENOMIC DNA]</scope>
    <source>
        <strain evidence="3">JCM 17986</strain>
    </source>
</reference>
<dbReference type="GO" id="GO:0004519">
    <property type="term" value="F:endonuclease activity"/>
    <property type="evidence" value="ECO:0007669"/>
    <property type="project" value="UniProtKB-KW"/>
</dbReference>
<keyword evidence="2" id="KW-0378">Hydrolase</keyword>
<accession>A0ABP9IBZ7</accession>
<gene>
    <name evidence="2" type="ORF">GCM10023205_78910</name>
</gene>
<dbReference type="PANTHER" id="PTHR43250">
    <property type="entry name" value="EXODEOXYRIBONUCLEASE III"/>
    <property type="match status" value="1"/>
</dbReference>
<keyword evidence="2" id="KW-0540">Nuclease</keyword>
<proteinExistence type="predicted"/>
<dbReference type="EMBL" id="BAABHS010000052">
    <property type="protein sequence ID" value="GAA4994361.1"/>
    <property type="molecule type" value="Genomic_DNA"/>
</dbReference>
<dbReference type="RefSeq" id="WP_345680702.1">
    <property type="nucleotide sequence ID" value="NZ_BAABHS010000052.1"/>
</dbReference>
<protein>
    <submittedName>
        <fullName evidence="2">Endonuclease/exonuclease/phosphatase family protein</fullName>
    </submittedName>
</protein>
<evidence type="ECO:0000259" key="1">
    <source>
        <dbReference type="Pfam" id="PF03372"/>
    </source>
</evidence>
<dbReference type="PANTHER" id="PTHR43250:SF2">
    <property type="entry name" value="EXODEOXYRIBONUCLEASE III"/>
    <property type="match status" value="1"/>
</dbReference>
<comment type="caution">
    <text evidence="2">The sequence shown here is derived from an EMBL/GenBank/DDBJ whole genome shotgun (WGS) entry which is preliminary data.</text>
</comment>
<dbReference type="InterPro" id="IPR005135">
    <property type="entry name" value="Endo/exonuclease/phosphatase"/>
</dbReference>
<dbReference type="Gene3D" id="3.60.10.10">
    <property type="entry name" value="Endonuclease/exonuclease/phosphatase"/>
    <property type="match status" value="1"/>
</dbReference>
<keyword evidence="2" id="KW-0255">Endonuclease</keyword>
<organism evidence="2 3">
    <name type="scientific">Yinghuangia aomiensis</name>
    <dbReference type="NCBI Taxonomy" id="676205"/>
    <lineage>
        <taxon>Bacteria</taxon>
        <taxon>Bacillati</taxon>
        <taxon>Actinomycetota</taxon>
        <taxon>Actinomycetes</taxon>
        <taxon>Kitasatosporales</taxon>
        <taxon>Streptomycetaceae</taxon>
        <taxon>Yinghuangia</taxon>
    </lineage>
</organism>
<evidence type="ECO:0000313" key="3">
    <source>
        <dbReference type="Proteomes" id="UP001500466"/>
    </source>
</evidence>
<keyword evidence="3" id="KW-1185">Reference proteome</keyword>
<sequence>MSGLRDETEQLLLLGETRPDRPMPGAFRILTWNVQHAAEKRSRTQAAWLAQREDADVLVLTEVGHGPGGLALAQALREHGYRVMEPVCAGDKYLTILACRLDEMVQVDVGMTVMPHRAPAARIATGRQAVVVVGLYVPSRGGPGEQRNVAKRAVQDAFAARLPKLIADSGDTPLVVAGDLNVLEPGHQPHHDVFGVWEYDFYRAFAAAGLVDAFRALHPEAVEHSWFGRAGNGYRFDHGFVSAEHADSIRTCTYLQEPRLAGLSDHAAMLLTLDFAAV</sequence>
<feature type="domain" description="Endonuclease/exonuclease/phosphatase" evidence="1">
    <location>
        <begin position="30"/>
        <end position="182"/>
    </location>
</feature>
<name>A0ABP9IBZ7_9ACTN</name>
<dbReference type="SUPFAM" id="SSF56219">
    <property type="entry name" value="DNase I-like"/>
    <property type="match status" value="1"/>
</dbReference>
<dbReference type="Proteomes" id="UP001500466">
    <property type="component" value="Unassembled WGS sequence"/>
</dbReference>
<dbReference type="Pfam" id="PF03372">
    <property type="entry name" value="Exo_endo_phos"/>
    <property type="match status" value="1"/>
</dbReference>